<keyword evidence="6 8" id="KW-1133">Transmembrane helix</keyword>
<dbReference type="SUPFAM" id="SSF103473">
    <property type="entry name" value="MFS general substrate transporter"/>
    <property type="match status" value="1"/>
</dbReference>
<comment type="subcellular location">
    <subcellularLocation>
        <location evidence="1">Cell membrane</location>
        <topology evidence="1">Multi-pass membrane protein</topology>
    </subcellularLocation>
</comment>
<dbReference type="AlphaFoldDB" id="A0A511H9Q7"/>
<feature type="transmembrane region" description="Helical" evidence="8">
    <location>
        <begin position="282"/>
        <end position="302"/>
    </location>
</feature>
<evidence type="ECO:0000259" key="9">
    <source>
        <dbReference type="PROSITE" id="PS50850"/>
    </source>
</evidence>
<organism evidence="10 13">
    <name type="scientific">Myxococcus virescens</name>
    <dbReference type="NCBI Taxonomy" id="83456"/>
    <lineage>
        <taxon>Bacteria</taxon>
        <taxon>Pseudomonadati</taxon>
        <taxon>Myxococcota</taxon>
        <taxon>Myxococcia</taxon>
        <taxon>Myxococcales</taxon>
        <taxon>Cystobacterineae</taxon>
        <taxon>Myxococcaceae</taxon>
        <taxon>Myxococcus</taxon>
    </lineage>
</organism>
<feature type="domain" description="Major facilitator superfamily (MFS) profile" evidence="9">
    <location>
        <begin position="13"/>
        <end position="400"/>
    </location>
</feature>
<dbReference type="RefSeq" id="WP_090491164.1">
    <property type="nucleotide sequence ID" value="NZ_BJVY01000004.1"/>
</dbReference>
<dbReference type="Gene3D" id="1.20.1720.10">
    <property type="entry name" value="Multidrug resistance protein D"/>
    <property type="match status" value="1"/>
</dbReference>
<feature type="transmembrane region" description="Helical" evidence="8">
    <location>
        <begin position="168"/>
        <end position="187"/>
    </location>
</feature>
<dbReference type="FunFam" id="1.20.1720.10:FF:000005">
    <property type="entry name" value="Bcr/CflA family efflux transporter"/>
    <property type="match status" value="1"/>
</dbReference>
<evidence type="ECO:0000256" key="8">
    <source>
        <dbReference type="SAM" id="Phobius"/>
    </source>
</evidence>
<feature type="transmembrane region" description="Helical" evidence="8">
    <location>
        <begin position="51"/>
        <end position="71"/>
    </location>
</feature>
<dbReference type="EMBL" id="FNAJ01000006">
    <property type="protein sequence ID" value="SDE39016.1"/>
    <property type="molecule type" value="Genomic_DNA"/>
</dbReference>
<reference evidence="11 12" key="1">
    <citation type="submission" date="2016-10" db="EMBL/GenBank/DDBJ databases">
        <authorList>
            <person name="Varghese N."/>
            <person name="Submissions S."/>
        </authorList>
    </citation>
    <scope>NUCLEOTIDE SEQUENCE [LARGE SCALE GENOMIC DNA]</scope>
    <source>
        <strain evidence="11 12">DSM 2260</strain>
    </source>
</reference>
<dbReference type="Pfam" id="PF07690">
    <property type="entry name" value="MFS_1"/>
    <property type="match status" value="1"/>
</dbReference>
<feature type="transmembrane region" description="Helical" evidence="8">
    <location>
        <begin position="341"/>
        <end position="362"/>
    </location>
</feature>
<dbReference type="GO" id="GO:0005886">
    <property type="term" value="C:plasma membrane"/>
    <property type="evidence" value="ECO:0007669"/>
    <property type="project" value="UniProtKB-SubCell"/>
</dbReference>
<dbReference type="GO" id="GO:0015385">
    <property type="term" value="F:sodium:proton antiporter activity"/>
    <property type="evidence" value="ECO:0007669"/>
    <property type="project" value="TreeGrafter"/>
</dbReference>
<comment type="similarity">
    <text evidence="2">Belongs to the major facilitator superfamily. Bcr/CmlA family.</text>
</comment>
<keyword evidence="4" id="KW-1003">Cell membrane</keyword>
<sequence length="420" mass="43619">MTTPSTQSTEKGTLGLELLLGTLTAFAPLSIDMYLPALPRIAEDLQSTAPAIQLTLASCFAGLALGQLFTGPLIDRFGRTRPLYAGLALYVLGSLGCALAPSATMLVAMRFVQSLGGSVALVVPRAVVRDLWSGANAARTMSRLMLVMGVAPILAPLLGGMVLQYSGWRAIFVVLAAVGAVALAFVLKSLPETAPPHVASQTMRSRLGALMKDPDFVGPALAGGFAQAGMFAYIAGSPFVFISLYGIPEEHFGWFFGVNAMGLIAVAQLNRKLVTHLPLHRLLRLALSLCVVAAVAVLAVAWTGFMGLWGIAVTLFFFVSAMGLVGPNAAAIALERHATRAGMASAALGALQFTAAAGASWAVSTFNNGTAMPMAGVMVAMALLAWLAAFFGLRVRTRQQEAGEGAQAHGSRIVSSSSAP</sequence>
<feature type="transmembrane region" description="Helical" evidence="8">
    <location>
        <begin position="144"/>
        <end position="162"/>
    </location>
</feature>
<accession>A0A511H9Q7</accession>
<evidence type="ECO:0000256" key="2">
    <source>
        <dbReference type="ARBA" id="ARBA00006236"/>
    </source>
</evidence>
<dbReference type="NCBIfam" id="TIGR00710">
    <property type="entry name" value="efflux_Bcr_CflA"/>
    <property type="match status" value="1"/>
</dbReference>
<evidence type="ECO:0000256" key="3">
    <source>
        <dbReference type="ARBA" id="ARBA00022448"/>
    </source>
</evidence>
<dbReference type="PROSITE" id="PS50850">
    <property type="entry name" value="MFS"/>
    <property type="match status" value="1"/>
</dbReference>
<gene>
    <name evidence="10" type="ORF">MVI01_12430</name>
    <name evidence="11" type="ORF">SAMN04488504_106306</name>
</gene>
<feature type="transmembrane region" description="Helical" evidence="8">
    <location>
        <begin position="308"/>
        <end position="334"/>
    </location>
</feature>
<feature type="transmembrane region" description="Helical" evidence="8">
    <location>
        <begin position="115"/>
        <end position="132"/>
    </location>
</feature>
<keyword evidence="7 8" id="KW-0472">Membrane</keyword>
<evidence type="ECO:0000313" key="12">
    <source>
        <dbReference type="Proteomes" id="UP000198717"/>
    </source>
</evidence>
<feature type="transmembrane region" description="Helical" evidence="8">
    <location>
        <begin position="216"/>
        <end position="245"/>
    </location>
</feature>
<feature type="transmembrane region" description="Helical" evidence="8">
    <location>
        <begin position="374"/>
        <end position="393"/>
    </location>
</feature>
<evidence type="ECO:0000256" key="7">
    <source>
        <dbReference type="ARBA" id="ARBA00023136"/>
    </source>
</evidence>
<dbReference type="CDD" id="cd17320">
    <property type="entry name" value="MFS_MdfA_MDR_like"/>
    <property type="match status" value="1"/>
</dbReference>
<keyword evidence="12" id="KW-1185">Reference proteome</keyword>
<evidence type="ECO:0000256" key="6">
    <source>
        <dbReference type="ARBA" id="ARBA00022989"/>
    </source>
</evidence>
<name>A0A511H9Q7_9BACT</name>
<dbReference type="InterPro" id="IPR011701">
    <property type="entry name" value="MFS"/>
</dbReference>
<dbReference type="PANTHER" id="PTHR23502">
    <property type="entry name" value="MAJOR FACILITATOR SUPERFAMILY"/>
    <property type="match status" value="1"/>
</dbReference>
<dbReference type="GO" id="GO:1990961">
    <property type="term" value="P:xenobiotic detoxification by transmembrane export across the plasma membrane"/>
    <property type="evidence" value="ECO:0007669"/>
    <property type="project" value="InterPro"/>
</dbReference>
<evidence type="ECO:0000313" key="11">
    <source>
        <dbReference type="EMBL" id="SDE39016.1"/>
    </source>
</evidence>
<evidence type="ECO:0000256" key="4">
    <source>
        <dbReference type="ARBA" id="ARBA00022475"/>
    </source>
</evidence>
<evidence type="ECO:0000313" key="10">
    <source>
        <dbReference type="EMBL" id="GEL69459.1"/>
    </source>
</evidence>
<feature type="transmembrane region" description="Helical" evidence="8">
    <location>
        <begin position="251"/>
        <end position="270"/>
    </location>
</feature>
<dbReference type="PANTHER" id="PTHR23502:SF132">
    <property type="entry name" value="POLYAMINE TRANSPORTER 2-RELATED"/>
    <property type="match status" value="1"/>
</dbReference>
<keyword evidence="5 8" id="KW-0812">Transmembrane</keyword>
<dbReference type="InterPro" id="IPR036259">
    <property type="entry name" value="MFS_trans_sf"/>
</dbReference>
<dbReference type="InterPro" id="IPR020846">
    <property type="entry name" value="MFS_dom"/>
</dbReference>
<evidence type="ECO:0000256" key="5">
    <source>
        <dbReference type="ARBA" id="ARBA00022692"/>
    </source>
</evidence>
<dbReference type="GO" id="GO:0042910">
    <property type="term" value="F:xenobiotic transmembrane transporter activity"/>
    <property type="evidence" value="ECO:0007669"/>
    <property type="project" value="InterPro"/>
</dbReference>
<dbReference type="Proteomes" id="UP000198717">
    <property type="component" value="Unassembled WGS sequence"/>
</dbReference>
<evidence type="ECO:0000313" key="13">
    <source>
        <dbReference type="Proteomes" id="UP000321224"/>
    </source>
</evidence>
<feature type="transmembrane region" description="Helical" evidence="8">
    <location>
        <begin position="12"/>
        <end position="31"/>
    </location>
</feature>
<proteinExistence type="inferred from homology"/>
<evidence type="ECO:0000256" key="1">
    <source>
        <dbReference type="ARBA" id="ARBA00004651"/>
    </source>
</evidence>
<dbReference type="Proteomes" id="UP000321224">
    <property type="component" value="Unassembled WGS sequence"/>
</dbReference>
<feature type="transmembrane region" description="Helical" evidence="8">
    <location>
        <begin position="83"/>
        <end position="109"/>
    </location>
</feature>
<comment type="caution">
    <text evidence="10">The sequence shown here is derived from an EMBL/GenBank/DDBJ whole genome shotgun (WGS) entry which is preliminary data.</text>
</comment>
<dbReference type="EMBL" id="BJVY01000004">
    <property type="protein sequence ID" value="GEL69459.1"/>
    <property type="molecule type" value="Genomic_DNA"/>
</dbReference>
<keyword evidence="3" id="KW-0813">Transport</keyword>
<protein>
    <submittedName>
        <fullName evidence="10">Bcr/CflA family drug resistance efflux transporter</fullName>
    </submittedName>
    <submittedName>
        <fullName evidence="11">MFS transporter, DHA1 family, bicyclomycin/chloramphenicol resistance protein</fullName>
    </submittedName>
</protein>
<dbReference type="InterPro" id="IPR004812">
    <property type="entry name" value="Efflux_drug-R_Bcr/CmlA"/>
</dbReference>
<reference evidence="10 13" key="2">
    <citation type="submission" date="2019-07" db="EMBL/GenBank/DDBJ databases">
        <title>Whole genome shotgun sequence of Myxococcus virescens NBRC 100334.</title>
        <authorList>
            <person name="Hosoyama A."/>
            <person name="Uohara A."/>
            <person name="Ohji S."/>
            <person name="Ichikawa N."/>
        </authorList>
    </citation>
    <scope>NUCLEOTIDE SEQUENCE [LARGE SCALE GENOMIC DNA]</scope>
    <source>
        <strain evidence="10 13">NBRC 100334</strain>
    </source>
</reference>